<dbReference type="AlphaFoldDB" id="A0A4R3V6D8"/>
<dbReference type="Gene3D" id="3.40.190.10">
    <property type="entry name" value="Periplasmic binding protein-like II"/>
    <property type="match status" value="2"/>
</dbReference>
<evidence type="ECO:0000259" key="2">
    <source>
        <dbReference type="SMART" id="SM00062"/>
    </source>
</evidence>
<evidence type="ECO:0000313" key="4">
    <source>
        <dbReference type="Proteomes" id="UP000294692"/>
    </source>
</evidence>
<reference evidence="3 4" key="1">
    <citation type="submission" date="2019-03" db="EMBL/GenBank/DDBJ databases">
        <title>Genomic Encyclopedia of Type Strains, Phase IV (KMG-IV): sequencing the most valuable type-strain genomes for metagenomic binning, comparative biology and taxonomic classification.</title>
        <authorList>
            <person name="Goeker M."/>
        </authorList>
    </citation>
    <scope>NUCLEOTIDE SEQUENCE [LARGE SCALE GENOMIC DNA]</scope>
    <source>
        <strain evidence="3 4">DSM 100048</strain>
    </source>
</reference>
<dbReference type="OrthoDB" id="368476at2"/>
<dbReference type="Proteomes" id="UP000294692">
    <property type="component" value="Unassembled WGS sequence"/>
</dbReference>
<accession>A0A4R3V6D8</accession>
<dbReference type="Pfam" id="PF00497">
    <property type="entry name" value="SBP_bac_3"/>
    <property type="match status" value="1"/>
</dbReference>
<dbReference type="PANTHER" id="PTHR35936:SF17">
    <property type="entry name" value="ARGININE-BINDING EXTRACELLULAR PROTEIN ARTP"/>
    <property type="match status" value="1"/>
</dbReference>
<keyword evidence="4" id="KW-1185">Reference proteome</keyword>
<gene>
    <name evidence="3" type="ORF">EV686_10481</name>
</gene>
<dbReference type="PANTHER" id="PTHR35936">
    <property type="entry name" value="MEMBRANE-BOUND LYTIC MUREIN TRANSGLYCOSYLASE F"/>
    <property type="match status" value="1"/>
</dbReference>
<keyword evidence="1" id="KW-0732">Signal</keyword>
<dbReference type="RefSeq" id="WP_132476906.1">
    <property type="nucleotide sequence ID" value="NZ_JBHRVM010000001.1"/>
</dbReference>
<evidence type="ECO:0000313" key="3">
    <source>
        <dbReference type="EMBL" id="TCU98983.1"/>
    </source>
</evidence>
<evidence type="ECO:0000256" key="1">
    <source>
        <dbReference type="ARBA" id="ARBA00022729"/>
    </source>
</evidence>
<protein>
    <submittedName>
        <fullName evidence="3">Amino acid ABC transporter substrate-binding protein (PAAT family)</fullName>
    </submittedName>
</protein>
<proteinExistence type="predicted"/>
<name>A0A4R3V6D8_9BURK</name>
<organism evidence="3 4">
    <name type="scientific">Paracandidimonas soli</name>
    <dbReference type="NCBI Taxonomy" id="1917182"/>
    <lineage>
        <taxon>Bacteria</taxon>
        <taxon>Pseudomonadati</taxon>
        <taxon>Pseudomonadota</taxon>
        <taxon>Betaproteobacteria</taxon>
        <taxon>Burkholderiales</taxon>
        <taxon>Alcaligenaceae</taxon>
        <taxon>Paracandidimonas</taxon>
    </lineage>
</organism>
<dbReference type="EMBL" id="SMBX01000004">
    <property type="protein sequence ID" value="TCU98983.1"/>
    <property type="molecule type" value="Genomic_DNA"/>
</dbReference>
<feature type="domain" description="Solute-binding protein family 3/N-terminal" evidence="2">
    <location>
        <begin position="34"/>
        <end position="283"/>
    </location>
</feature>
<sequence length="289" mass="31652">MIKAGGRRLAGWIGGFVAGAAILMTPAQAKEWTKVRVALTGAYEPWNFTLPNGKLGGFEPELLEYLCAHAKLECILGTQDFNGMIPALQAGKFDVLMDSMSITEERRKVIAFSRPYAATPVAFVAVDGDVLPKPEEGKATVYLTGDDAHDKPVIDELRKHLKGKTIGLQTGVSYTAFIEKHFKDVARIRLYKTAAEHTLDLVAGRIDVAFDAITYWTAALERPENKKLAYAGQIITGPVWGEGEALGIRKSDDDLRKKFDDAIAAALEDGTLLKLSQKWFKADLTPKAE</sequence>
<dbReference type="SUPFAM" id="SSF53850">
    <property type="entry name" value="Periplasmic binding protein-like II"/>
    <property type="match status" value="1"/>
</dbReference>
<dbReference type="SMART" id="SM00062">
    <property type="entry name" value="PBPb"/>
    <property type="match status" value="1"/>
</dbReference>
<comment type="caution">
    <text evidence="3">The sequence shown here is derived from an EMBL/GenBank/DDBJ whole genome shotgun (WGS) entry which is preliminary data.</text>
</comment>
<dbReference type="InterPro" id="IPR001638">
    <property type="entry name" value="Solute-binding_3/MltF_N"/>
</dbReference>